<name>A0ABD0JNL8_9CAEN</name>
<dbReference type="EMBL" id="JACVVK020000372">
    <property type="protein sequence ID" value="KAK7476557.1"/>
    <property type="molecule type" value="Genomic_DNA"/>
</dbReference>
<protein>
    <submittedName>
        <fullName evidence="1">Uncharacterized protein</fullName>
    </submittedName>
</protein>
<organism evidence="1 2">
    <name type="scientific">Batillaria attramentaria</name>
    <dbReference type="NCBI Taxonomy" id="370345"/>
    <lineage>
        <taxon>Eukaryota</taxon>
        <taxon>Metazoa</taxon>
        <taxon>Spiralia</taxon>
        <taxon>Lophotrochozoa</taxon>
        <taxon>Mollusca</taxon>
        <taxon>Gastropoda</taxon>
        <taxon>Caenogastropoda</taxon>
        <taxon>Sorbeoconcha</taxon>
        <taxon>Cerithioidea</taxon>
        <taxon>Batillariidae</taxon>
        <taxon>Batillaria</taxon>
    </lineage>
</organism>
<dbReference type="Proteomes" id="UP001519460">
    <property type="component" value="Unassembled WGS sequence"/>
</dbReference>
<comment type="caution">
    <text evidence="1">The sequence shown here is derived from an EMBL/GenBank/DDBJ whole genome shotgun (WGS) entry which is preliminary data.</text>
</comment>
<sequence>MEDRKKTLKTPSAKRGVCVSWSAERGVDGDWCQTRRDTDERVKFRARNCQASVLLLAGGGWAGTGRWLFGRTSLDSSSSLSICCPW</sequence>
<reference evidence="1 2" key="1">
    <citation type="journal article" date="2023" name="Sci. Data">
        <title>Genome assembly of the Korean intertidal mud-creeper Batillaria attramentaria.</title>
        <authorList>
            <person name="Patra A.K."/>
            <person name="Ho P.T."/>
            <person name="Jun S."/>
            <person name="Lee S.J."/>
            <person name="Kim Y."/>
            <person name="Won Y.J."/>
        </authorList>
    </citation>
    <scope>NUCLEOTIDE SEQUENCE [LARGE SCALE GENOMIC DNA]</scope>
    <source>
        <strain evidence="1">Wonlab-2016</strain>
    </source>
</reference>
<evidence type="ECO:0000313" key="1">
    <source>
        <dbReference type="EMBL" id="KAK7476557.1"/>
    </source>
</evidence>
<dbReference type="AlphaFoldDB" id="A0ABD0JNL8"/>
<keyword evidence="2" id="KW-1185">Reference proteome</keyword>
<accession>A0ABD0JNL8</accession>
<evidence type="ECO:0000313" key="2">
    <source>
        <dbReference type="Proteomes" id="UP001519460"/>
    </source>
</evidence>
<gene>
    <name evidence="1" type="ORF">BaRGS_00032175</name>
</gene>
<proteinExistence type="predicted"/>